<dbReference type="InterPro" id="IPR044138">
    <property type="entry name" value="CysN_II"/>
</dbReference>
<dbReference type="InParanoid" id="A0A6N7EXQ6"/>
<dbReference type="InterPro" id="IPR009001">
    <property type="entry name" value="Transl_elong_EF1A/Init_IF2_C"/>
</dbReference>
<evidence type="ECO:0000256" key="1">
    <source>
        <dbReference type="ARBA" id="ARBA00012391"/>
    </source>
</evidence>
<dbReference type="AlphaFoldDB" id="A0A6N7EXQ6"/>
<sequence length="548" mass="60670">MKTQSSQQSADKASKQEANKRETSERKENHRVEISAEQAAEAEIEVYLRQHQAKDMLRFLTCGSVDDGKSTLIGRLLYDSQAIFEDQLAAITRQPKRYIKQQVKQQADEANQAALSATQAVTQTATIDLASLVDGLQSEQAQGITIDVAYRYFTTDKRKFIIADCPGHEEYTRNMVTGASHCDAAIVIIDARKGIQTQTRRHSYLCDLLGIKQLIVAVNKMDLIDYDKTQYDKICEDYQLAARAFRFESIVFIPVSALLGDNVVAPTCHMPWYGGLPLLATLESIPLAKQSTKAPLRFPVQWVSRPHADFRGYAGTVASGRVGVGDVVQNVTSGQQAHIASIVTYAGEQPYAYQGDAITLTLSNELDVTRGDMLVHADDIGADDIDTNDKVGISNQFIVDLVWLAKQSIRLGQWYWLKIGSKLVTAKITELQTEVDVNQQQVKPFAAQATSTLNRIFTAKIALVESIGVDAYDTIPATGSAILIDRQTHATVAAVMVREVLATDEAELNATDSFEQALAELITRYYPHWDEKAIAQFKSALAQWDCRL</sequence>
<dbReference type="SUPFAM" id="SSF50447">
    <property type="entry name" value="Translation proteins"/>
    <property type="match status" value="1"/>
</dbReference>
<dbReference type="NCBIfam" id="TIGR00231">
    <property type="entry name" value="small_GTP"/>
    <property type="match status" value="1"/>
</dbReference>
<evidence type="ECO:0000313" key="10">
    <source>
        <dbReference type="Proteomes" id="UP000471298"/>
    </source>
</evidence>
<dbReference type="FunCoup" id="A0A6N7EXQ6">
    <property type="interactions" value="347"/>
</dbReference>
<dbReference type="EMBL" id="WHNW01000006">
    <property type="protein sequence ID" value="MPV86375.1"/>
    <property type="molecule type" value="Genomic_DNA"/>
</dbReference>
<dbReference type="Pfam" id="PF22594">
    <property type="entry name" value="GTP-eEF1A_C"/>
    <property type="match status" value="1"/>
</dbReference>
<evidence type="ECO:0000256" key="5">
    <source>
        <dbReference type="ARBA" id="ARBA00022840"/>
    </source>
</evidence>
<dbReference type="Gene3D" id="3.40.50.300">
    <property type="entry name" value="P-loop containing nucleotide triphosphate hydrolases"/>
    <property type="match status" value="1"/>
</dbReference>
<dbReference type="Pfam" id="PF00009">
    <property type="entry name" value="GTP_EFTU"/>
    <property type="match status" value="1"/>
</dbReference>
<evidence type="ECO:0000256" key="4">
    <source>
        <dbReference type="ARBA" id="ARBA00022741"/>
    </source>
</evidence>
<dbReference type="PROSITE" id="PS51722">
    <property type="entry name" value="G_TR_2"/>
    <property type="match status" value="1"/>
</dbReference>
<keyword evidence="4" id="KW-0547">Nucleotide-binding</keyword>
<dbReference type="Proteomes" id="UP000471298">
    <property type="component" value="Unassembled WGS sequence"/>
</dbReference>
<dbReference type="InterPro" id="IPR005225">
    <property type="entry name" value="Small_GTP-bd"/>
</dbReference>
<feature type="compositionally biased region" description="Low complexity" evidence="7">
    <location>
        <begin position="1"/>
        <end position="11"/>
    </location>
</feature>
<dbReference type="EC" id="2.7.7.4" evidence="1"/>
<evidence type="ECO:0000313" key="9">
    <source>
        <dbReference type="EMBL" id="MPV86375.1"/>
    </source>
</evidence>
<evidence type="ECO:0000256" key="6">
    <source>
        <dbReference type="ARBA" id="ARBA00023134"/>
    </source>
</evidence>
<feature type="compositionally biased region" description="Basic and acidic residues" evidence="7">
    <location>
        <begin position="12"/>
        <end position="33"/>
    </location>
</feature>
<name>A0A6N7EXQ6_9GAMM</name>
<proteinExistence type="predicted"/>
<dbReference type="SUPFAM" id="SSF50465">
    <property type="entry name" value="EF-Tu/eEF-1alpha/eIF2-gamma C-terminal domain"/>
    <property type="match status" value="1"/>
</dbReference>
<accession>A0A6N7EXQ6</accession>
<dbReference type="InterPro" id="IPR031157">
    <property type="entry name" value="G_TR_CS"/>
</dbReference>
<gene>
    <name evidence="9" type="ORF">GCU85_06475</name>
</gene>
<dbReference type="CDD" id="cd03695">
    <property type="entry name" value="CysN_NodQ_II"/>
    <property type="match status" value="1"/>
</dbReference>
<feature type="region of interest" description="Disordered" evidence="7">
    <location>
        <begin position="1"/>
        <end position="33"/>
    </location>
</feature>
<dbReference type="PANTHER" id="PTHR23115">
    <property type="entry name" value="TRANSLATION FACTOR"/>
    <property type="match status" value="1"/>
</dbReference>
<dbReference type="GO" id="GO:0003924">
    <property type="term" value="F:GTPase activity"/>
    <property type="evidence" value="ECO:0007669"/>
    <property type="project" value="InterPro"/>
</dbReference>
<dbReference type="CDD" id="cd04166">
    <property type="entry name" value="CysN_ATPS"/>
    <property type="match status" value="1"/>
</dbReference>
<reference evidence="9 10" key="1">
    <citation type="submission" date="2019-10" db="EMBL/GenBank/DDBJ databases">
        <title>Cardiobacteriales fam. a chemoheterotrophic member of the order Cardiobacteriales, and proposal of Cardiobacteriales fam. nov.</title>
        <authorList>
            <person name="Wang C."/>
        </authorList>
    </citation>
    <scope>NUCLEOTIDE SEQUENCE [LARGE SCALE GENOMIC DNA]</scope>
    <source>
        <strain evidence="9 10">ML27</strain>
    </source>
</reference>
<feature type="domain" description="Tr-type G" evidence="8">
    <location>
        <begin position="54"/>
        <end position="291"/>
    </location>
</feature>
<dbReference type="SUPFAM" id="SSF52540">
    <property type="entry name" value="P-loop containing nucleoside triphosphate hydrolases"/>
    <property type="match status" value="1"/>
</dbReference>
<dbReference type="GO" id="GO:0006790">
    <property type="term" value="P:sulfur compound metabolic process"/>
    <property type="evidence" value="ECO:0007669"/>
    <property type="project" value="InterPro"/>
</dbReference>
<dbReference type="RefSeq" id="WP_152810373.1">
    <property type="nucleotide sequence ID" value="NZ_WHNW01000006.1"/>
</dbReference>
<dbReference type="GO" id="GO:0005525">
    <property type="term" value="F:GTP binding"/>
    <property type="evidence" value="ECO:0007669"/>
    <property type="project" value="UniProtKB-KW"/>
</dbReference>
<keyword evidence="10" id="KW-1185">Reference proteome</keyword>
<dbReference type="CDD" id="cd04095">
    <property type="entry name" value="CysN_NoDQ_III"/>
    <property type="match status" value="1"/>
</dbReference>
<protein>
    <recommendedName>
        <fullName evidence="1">sulfate adenylyltransferase</fullName>
        <ecNumber evidence="1">2.7.7.4</ecNumber>
    </recommendedName>
</protein>
<dbReference type="InterPro" id="IPR044139">
    <property type="entry name" value="CysN_NoDQ_III"/>
</dbReference>
<dbReference type="PROSITE" id="PS00301">
    <property type="entry name" value="G_TR_1"/>
    <property type="match status" value="1"/>
</dbReference>
<dbReference type="InterPro" id="IPR011779">
    <property type="entry name" value="SO4_adenylTrfase_lsu"/>
</dbReference>
<dbReference type="Gene3D" id="2.40.30.10">
    <property type="entry name" value="Translation factors"/>
    <property type="match status" value="2"/>
</dbReference>
<dbReference type="InterPro" id="IPR027417">
    <property type="entry name" value="P-loop_NTPase"/>
</dbReference>
<dbReference type="InterPro" id="IPR009000">
    <property type="entry name" value="Transl_B-barrel_sf"/>
</dbReference>
<comment type="caution">
    <text evidence="9">The sequence shown here is derived from an EMBL/GenBank/DDBJ whole genome shotgun (WGS) entry which is preliminary data.</text>
</comment>
<dbReference type="GO" id="GO:0004781">
    <property type="term" value="F:sulfate adenylyltransferase (ATP) activity"/>
    <property type="evidence" value="ECO:0007669"/>
    <property type="project" value="UniProtKB-EC"/>
</dbReference>
<evidence type="ECO:0000256" key="2">
    <source>
        <dbReference type="ARBA" id="ARBA00022679"/>
    </source>
</evidence>
<dbReference type="InterPro" id="IPR000795">
    <property type="entry name" value="T_Tr_GTP-bd_dom"/>
</dbReference>
<keyword evidence="5" id="KW-0067">ATP-binding</keyword>
<dbReference type="InterPro" id="IPR054696">
    <property type="entry name" value="GTP-eEF1A_C"/>
</dbReference>
<organism evidence="9 10">
    <name type="scientific">Ostreibacterium oceani</name>
    <dbReference type="NCBI Taxonomy" id="2654998"/>
    <lineage>
        <taxon>Bacteria</taxon>
        <taxon>Pseudomonadati</taxon>
        <taxon>Pseudomonadota</taxon>
        <taxon>Gammaproteobacteria</taxon>
        <taxon>Cardiobacteriales</taxon>
        <taxon>Ostreibacteriaceae</taxon>
        <taxon>Ostreibacterium</taxon>
    </lineage>
</organism>
<keyword evidence="3" id="KW-0548">Nucleotidyltransferase</keyword>
<dbReference type="InterPro" id="IPR050100">
    <property type="entry name" value="TRAFAC_GTPase_members"/>
</dbReference>
<dbReference type="NCBIfam" id="TIGR02034">
    <property type="entry name" value="CysN"/>
    <property type="match status" value="1"/>
</dbReference>
<evidence type="ECO:0000256" key="3">
    <source>
        <dbReference type="ARBA" id="ARBA00022695"/>
    </source>
</evidence>
<evidence type="ECO:0000256" key="7">
    <source>
        <dbReference type="SAM" id="MobiDB-lite"/>
    </source>
</evidence>
<keyword evidence="2" id="KW-0808">Transferase</keyword>
<evidence type="ECO:0000259" key="8">
    <source>
        <dbReference type="PROSITE" id="PS51722"/>
    </source>
</evidence>
<dbReference type="InterPro" id="IPR041757">
    <property type="entry name" value="CysN_GTP-bd"/>
</dbReference>
<keyword evidence="6" id="KW-0342">GTP-binding</keyword>
<dbReference type="PRINTS" id="PR00315">
    <property type="entry name" value="ELONGATNFCT"/>
</dbReference>
<dbReference type="GO" id="GO:0005524">
    <property type="term" value="F:ATP binding"/>
    <property type="evidence" value="ECO:0007669"/>
    <property type="project" value="UniProtKB-KW"/>
</dbReference>